<gene>
    <name evidence="3" type="ORF">EI982_09365</name>
</gene>
<dbReference type="AlphaFoldDB" id="A0A6B9FG39"/>
<dbReference type="EMBL" id="CP034345">
    <property type="protein sequence ID" value="QGX94983.1"/>
    <property type="molecule type" value="Genomic_DNA"/>
</dbReference>
<dbReference type="InterPro" id="IPR054162">
    <property type="entry name" value="DUF6293_C"/>
</dbReference>
<reference evidence="3 4" key="1">
    <citation type="submission" date="2018-12" db="EMBL/GenBank/DDBJ databases">
        <title>Complete genome sequence of Haloplanus rallus MBLA0036.</title>
        <authorList>
            <person name="Nam Y.-d."/>
            <person name="Kang J."/>
            <person name="Chung W.-H."/>
            <person name="Park Y.S."/>
        </authorList>
    </citation>
    <scope>NUCLEOTIDE SEQUENCE [LARGE SCALE GENOMIC DNA]</scope>
    <source>
        <strain evidence="3 4">MBLA0036</strain>
    </source>
</reference>
<accession>A0A6B9FG39</accession>
<keyword evidence="4" id="KW-1185">Reference proteome</keyword>
<dbReference type="Proteomes" id="UP000428325">
    <property type="component" value="Chromosome"/>
</dbReference>
<evidence type="ECO:0000259" key="2">
    <source>
        <dbReference type="Pfam" id="PF22665"/>
    </source>
</evidence>
<evidence type="ECO:0000259" key="1">
    <source>
        <dbReference type="Pfam" id="PF19810"/>
    </source>
</evidence>
<dbReference type="Pfam" id="PF19810">
    <property type="entry name" value="HFX_2341_N"/>
    <property type="match status" value="1"/>
</dbReference>
<name>A0A6B9FG39_9EURY</name>
<evidence type="ECO:0000313" key="3">
    <source>
        <dbReference type="EMBL" id="QGX94983.1"/>
    </source>
</evidence>
<protein>
    <submittedName>
        <fullName evidence="3">Uncharacterized protein</fullName>
    </submittedName>
</protein>
<dbReference type="KEGG" id="hra:EI982_09365"/>
<evidence type="ECO:0000313" key="4">
    <source>
        <dbReference type="Proteomes" id="UP000428325"/>
    </source>
</evidence>
<dbReference type="GeneID" id="43369744"/>
<sequence length="257" mass="28471">MNVAERVHVMPFGFEHDRIVEPAREYRADRVILLDWLAPDVERPSYHDDVLAALAAAGIETERRDCELFDLYDSIATVAEIATAEATPDGEDDVANEVYVNLATGSKITAIGGMIACMVTEAAHPYYVRAERYASGTEPVGYGMEPAVDLPTYPMDRPDDQQVAVLCRLADEGPHSKKALIRFGADRELPFIRDCDRPFDGSGKPTKQSYARLRRHVVDPLQERGFVAVEPAGTARRVRTTEAGRNAARAFGYVRDT</sequence>
<proteinExistence type="predicted"/>
<organism evidence="3 4">
    <name type="scientific">Haloplanus rallus</name>
    <dbReference type="NCBI Taxonomy" id="1816183"/>
    <lineage>
        <taxon>Archaea</taxon>
        <taxon>Methanobacteriati</taxon>
        <taxon>Methanobacteriota</taxon>
        <taxon>Stenosarchaea group</taxon>
        <taxon>Halobacteria</taxon>
        <taxon>Halobacteriales</taxon>
        <taxon>Haloferacaceae</taxon>
        <taxon>Haloplanus</taxon>
    </lineage>
</organism>
<dbReference type="Pfam" id="PF22665">
    <property type="entry name" value="WHD_DUF6293"/>
    <property type="match status" value="1"/>
</dbReference>
<dbReference type="OrthoDB" id="142096at2157"/>
<dbReference type="InterPro" id="IPR046260">
    <property type="entry name" value="HFX_2341-like_N"/>
</dbReference>
<feature type="domain" description="DUF6293" evidence="2">
    <location>
        <begin position="149"/>
        <end position="251"/>
    </location>
</feature>
<dbReference type="RefSeq" id="WP_157689439.1">
    <property type="nucleotide sequence ID" value="NZ_CP034345.1"/>
</dbReference>
<feature type="domain" description="HFX-2341-like N-terminal" evidence="1">
    <location>
        <begin position="6"/>
        <end position="133"/>
    </location>
</feature>